<dbReference type="SUPFAM" id="SSF52540">
    <property type="entry name" value="P-loop containing nucleoside triphosphate hydrolases"/>
    <property type="match status" value="1"/>
</dbReference>
<proteinExistence type="predicted"/>
<organism evidence="2 3">
    <name type="scientific">Ziziphus jujuba</name>
    <name type="common">Chinese jujube</name>
    <name type="synonym">Ziziphus sativa</name>
    <dbReference type="NCBI Taxonomy" id="326968"/>
    <lineage>
        <taxon>Eukaryota</taxon>
        <taxon>Viridiplantae</taxon>
        <taxon>Streptophyta</taxon>
        <taxon>Embryophyta</taxon>
        <taxon>Tracheophyta</taxon>
        <taxon>Spermatophyta</taxon>
        <taxon>Magnoliopsida</taxon>
        <taxon>eudicotyledons</taxon>
        <taxon>Gunneridae</taxon>
        <taxon>Pentapetalae</taxon>
        <taxon>rosids</taxon>
        <taxon>fabids</taxon>
        <taxon>Rosales</taxon>
        <taxon>Rhamnaceae</taxon>
        <taxon>Paliureae</taxon>
        <taxon>Ziziphus</taxon>
    </lineage>
</organism>
<name>A0ABM3ZUK0_ZIZJJ</name>
<dbReference type="RefSeq" id="XP_060668162.1">
    <property type="nucleotide sequence ID" value="XM_060812179.1"/>
</dbReference>
<keyword evidence="2" id="KW-1185">Reference proteome</keyword>
<dbReference type="InterPro" id="IPR044974">
    <property type="entry name" value="Disease_R_plants"/>
</dbReference>
<reference evidence="3" key="1">
    <citation type="submission" date="2025-08" db="UniProtKB">
        <authorList>
            <consortium name="RefSeq"/>
        </authorList>
    </citation>
    <scope>IDENTIFICATION</scope>
    <source>
        <tissue evidence="3">Seedling</tissue>
    </source>
</reference>
<protein>
    <submittedName>
        <fullName evidence="3">Disease resistance protein RUN1-like</fullName>
    </submittedName>
</protein>
<dbReference type="Proteomes" id="UP001652623">
    <property type="component" value="Chromosome 10"/>
</dbReference>
<dbReference type="InterPro" id="IPR042197">
    <property type="entry name" value="Apaf_helical"/>
</dbReference>
<dbReference type="PANTHER" id="PTHR11017">
    <property type="entry name" value="LEUCINE-RICH REPEAT-CONTAINING PROTEIN"/>
    <property type="match status" value="1"/>
</dbReference>
<sequence>MDPSHVRKQKGNNATAPNELEKHFRDKIQRWRAALTEAANLSGWDSQGLVGIQKRIEKIESLLCIGSPDVRMVCVWGMGGIGKTTLATAVYNSLYSQFEGGYFLANIREESKRYGLNHLAKKLLSGLLKEACLDMGTPFVGSNFVEKQLPRKSVLVVLDDVNNSKQLEYLAGEHVWYGPRSRITVTTRDKQVLSKNAQSIDEVEIYEVEKLDCDEALELFHLNALRNNSLATDYADMSDQAVAYANGISLALKVLGSFLCSKSKEEWESALFKLIVVPNMEIQNVLRLSYEGLADREKEIFLDMHVSSMGMIEMMCKAY</sequence>
<feature type="domain" description="NB-ARC" evidence="1">
    <location>
        <begin position="53"/>
        <end position="228"/>
    </location>
</feature>
<dbReference type="Gene3D" id="1.10.8.430">
    <property type="entry name" value="Helical domain of apoptotic protease-activating factors"/>
    <property type="match status" value="1"/>
</dbReference>
<evidence type="ECO:0000313" key="3">
    <source>
        <dbReference type="RefSeq" id="XP_060668162.1"/>
    </source>
</evidence>
<dbReference type="Gene3D" id="3.40.50.300">
    <property type="entry name" value="P-loop containing nucleotide triphosphate hydrolases"/>
    <property type="match status" value="1"/>
</dbReference>
<evidence type="ECO:0000259" key="1">
    <source>
        <dbReference type="Pfam" id="PF00931"/>
    </source>
</evidence>
<gene>
    <name evidence="3" type="primary">LOC132799720</name>
</gene>
<dbReference type="PANTHER" id="PTHR11017:SF479">
    <property type="entry name" value="DISEASE RESISTANCE PROTEIN (TIR-NBS-LRR CLASS) FAMILY"/>
    <property type="match status" value="1"/>
</dbReference>
<dbReference type="GeneID" id="132799720"/>
<accession>A0ABM3ZUK0</accession>
<dbReference type="InterPro" id="IPR027417">
    <property type="entry name" value="P-loop_NTPase"/>
</dbReference>
<evidence type="ECO:0000313" key="2">
    <source>
        <dbReference type="Proteomes" id="UP001652623"/>
    </source>
</evidence>
<dbReference type="Pfam" id="PF00931">
    <property type="entry name" value="NB-ARC"/>
    <property type="match status" value="1"/>
</dbReference>
<dbReference type="PRINTS" id="PR00364">
    <property type="entry name" value="DISEASERSIST"/>
</dbReference>
<dbReference type="InterPro" id="IPR002182">
    <property type="entry name" value="NB-ARC"/>
</dbReference>